<keyword evidence="3" id="KW-1185">Reference proteome</keyword>
<dbReference type="AlphaFoldDB" id="A0ABD2LL03"/>
<accession>A0ABD2LL03</accession>
<evidence type="ECO:0000313" key="2">
    <source>
        <dbReference type="EMBL" id="KAL3115913.1"/>
    </source>
</evidence>
<name>A0ABD2LL03_9BILA</name>
<comment type="caution">
    <text evidence="2">The sequence shown here is derived from an EMBL/GenBank/DDBJ whole genome shotgun (WGS) entry which is preliminary data.</text>
</comment>
<protein>
    <submittedName>
        <fullName evidence="2">Uncharacterized protein</fullName>
    </submittedName>
</protein>
<sequence length="114" mass="13596">MTDPANLLDERQQQAQQTLAGLRRDCEELDHTFVVDEKEFETRINRTKTAWEDAVRSRSNENDKRQLLESIRARLQNVFEETQKHKAVIEKLEERDKRMGNMLENVDNIENLRK</sequence>
<evidence type="ECO:0000256" key="1">
    <source>
        <dbReference type="SAM" id="Coils"/>
    </source>
</evidence>
<organism evidence="2 3">
    <name type="scientific">Heterodera trifolii</name>
    <dbReference type="NCBI Taxonomy" id="157864"/>
    <lineage>
        <taxon>Eukaryota</taxon>
        <taxon>Metazoa</taxon>
        <taxon>Ecdysozoa</taxon>
        <taxon>Nematoda</taxon>
        <taxon>Chromadorea</taxon>
        <taxon>Rhabditida</taxon>
        <taxon>Tylenchina</taxon>
        <taxon>Tylenchomorpha</taxon>
        <taxon>Tylenchoidea</taxon>
        <taxon>Heteroderidae</taxon>
        <taxon>Heteroderinae</taxon>
        <taxon>Heterodera</taxon>
    </lineage>
</organism>
<gene>
    <name evidence="2" type="ORF">niasHT_007213</name>
</gene>
<dbReference type="Proteomes" id="UP001620626">
    <property type="component" value="Unassembled WGS sequence"/>
</dbReference>
<evidence type="ECO:0000313" key="3">
    <source>
        <dbReference type="Proteomes" id="UP001620626"/>
    </source>
</evidence>
<proteinExistence type="predicted"/>
<dbReference type="EMBL" id="JBICBT010000362">
    <property type="protein sequence ID" value="KAL3115913.1"/>
    <property type="molecule type" value="Genomic_DNA"/>
</dbReference>
<reference evidence="2 3" key="1">
    <citation type="submission" date="2024-10" db="EMBL/GenBank/DDBJ databases">
        <authorList>
            <person name="Kim D."/>
        </authorList>
    </citation>
    <scope>NUCLEOTIDE SEQUENCE [LARGE SCALE GENOMIC DNA]</scope>
    <source>
        <strain evidence="2">BH-2024</strain>
    </source>
</reference>
<keyword evidence="1" id="KW-0175">Coiled coil</keyword>
<feature type="coiled-coil region" evidence="1">
    <location>
        <begin position="5"/>
        <end position="32"/>
    </location>
</feature>